<dbReference type="SUPFAM" id="SSF52540">
    <property type="entry name" value="P-loop containing nucleoside triphosphate hydrolases"/>
    <property type="match status" value="1"/>
</dbReference>
<dbReference type="InterPro" id="IPR027417">
    <property type="entry name" value="P-loop_NTPase"/>
</dbReference>
<dbReference type="Pfam" id="PF02824">
    <property type="entry name" value="TGS"/>
    <property type="match status" value="1"/>
</dbReference>
<dbReference type="Gene3D" id="6.10.140.1070">
    <property type="match status" value="2"/>
</dbReference>
<gene>
    <name evidence="2" type="ORF">ENV17_08365</name>
</gene>
<dbReference type="PROSITE" id="PS51880">
    <property type="entry name" value="TGS"/>
    <property type="match status" value="1"/>
</dbReference>
<comment type="caution">
    <text evidence="2">The sequence shown here is derived from an EMBL/GenBank/DDBJ whole genome shotgun (WGS) entry which is preliminary data.</text>
</comment>
<proteinExistence type="predicted"/>
<dbReference type="SUPFAM" id="SSF81271">
    <property type="entry name" value="TGS-like"/>
    <property type="match status" value="1"/>
</dbReference>
<dbReference type="PANTHER" id="PTHR43127">
    <property type="entry name" value="DEVELOPMENTALLY-REGULATED GTP-BINDING PROTEIN 2"/>
    <property type="match status" value="1"/>
</dbReference>
<evidence type="ECO:0000313" key="2">
    <source>
        <dbReference type="EMBL" id="HGI44380.1"/>
    </source>
</evidence>
<organism evidence="2">
    <name type="scientific">Thermofilum pendens</name>
    <dbReference type="NCBI Taxonomy" id="2269"/>
    <lineage>
        <taxon>Archaea</taxon>
        <taxon>Thermoproteota</taxon>
        <taxon>Thermoprotei</taxon>
        <taxon>Thermofilales</taxon>
        <taxon>Thermofilaceae</taxon>
        <taxon>Thermofilum</taxon>
    </lineage>
</organism>
<dbReference type="GO" id="GO:0003924">
    <property type="term" value="F:GTPase activity"/>
    <property type="evidence" value="ECO:0007669"/>
    <property type="project" value="InterPro"/>
</dbReference>
<dbReference type="InterPro" id="IPR012676">
    <property type="entry name" value="TGS-like"/>
</dbReference>
<protein>
    <submittedName>
        <fullName evidence="2">TGS domain-containing protein</fullName>
    </submittedName>
</protein>
<feature type="domain" description="TGS" evidence="1">
    <location>
        <begin position="312"/>
        <end position="387"/>
    </location>
</feature>
<sequence length="387" mass="42604">MRRKALPWATTPSLLRVCGMPANLPPEAKAKWRKVMEARSQEEKLQALQEFLSSVPKHKGTEKLRMHIKRQIAALKRDIEEKKRRGGGGSGEQFFVEKEGDVQVVLLGLQGCGKSLVFSCLTGAPAPEEPRKPIPGLWTWEGVYFQVVNPPPLLGEAEASSRVVALARNADALILVVSSYGDVEYQLSVIASALETGRITLRKPRGVVTIERRASGGVVLVGQLVDATPDDVSSLLRSYGIYHALVKIEGEATLDDVEEALFGAPTYKPAVLLSIGSTSAIKSLWDVPVIGVSSCEELDKGFIARYFLDALDLIRIYTRNPKTGEVEKRPIVARKGTRVIDVAKLIHSDLYKGFKYAKVWSPRFEFSPRKVGRDFVLEDGDVVEIVA</sequence>
<dbReference type="InterPro" id="IPR012675">
    <property type="entry name" value="Beta-grasp_dom_sf"/>
</dbReference>
<dbReference type="InterPro" id="IPR045001">
    <property type="entry name" value="DRG"/>
</dbReference>
<accession>A0A7C4FB24</accession>
<dbReference type="Gene3D" id="3.10.20.30">
    <property type="match status" value="1"/>
</dbReference>
<evidence type="ECO:0000259" key="1">
    <source>
        <dbReference type="PROSITE" id="PS51880"/>
    </source>
</evidence>
<dbReference type="EMBL" id="DTFI01000246">
    <property type="protein sequence ID" value="HGI44380.1"/>
    <property type="molecule type" value="Genomic_DNA"/>
</dbReference>
<name>A0A7C4FB24_THEPE</name>
<dbReference type="InterPro" id="IPR004095">
    <property type="entry name" value="TGS"/>
</dbReference>
<dbReference type="AlphaFoldDB" id="A0A7C4FB24"/>
<dbReference type="GO" id="GO:0005525">
    <property type="term" value="F:GTP binding"/>
    <property type="evidence" value="ECO:0007669"/>
    <property type="project" value="InterPro"/>
</dbReference>
<reference evidence="2" key="1">
    <citation type="journal article" date="2020" name="mSystems">
        <title>Genome- and Community-Level Interaction Insights into Carbon Utilization and Element Cycling Functions of Hydrothermarchaeota in Hydrothermal Sediment.</title>
        <authorList>
            <person name="Zhou Z."/>
            <person name="Liu Y."/>
            <person name="Xu W."/>
            <person name="Pan J."/>
            <person name="Luo Z.H."/>
            <person name="Li M."/>
        </authorList>
    </citation>
    <scope>NUCLEOTIDE SEQUENCE [LARGE SCALE GENOMIC DNA]</scope>
    <source>
        <strain evidence="2">SpSt-735</strain>
    </source>
</reference>